<comment type="caution">
    <text evidence="8">The sequence shown here is derived from an EMBL/GenBank/DDBJ whole genome shotgun (WGS) entry which is preliminary data.</text>
</comment>
<evidence type="ECO:0000256" key="2">
    <source>
        <dbReference type="ARBA" id="ARBA00022630"/>
    </source>
</evidence>
<dbReference type="PANTHER" id="PTHR45968">
    <property type="entry name" value="OSJNBA0019K04.7 PROTEIN"/>
    <property type="match status" value="1"/>
</dbReference>
<organism evidence="8 9">
    <name type="scientific">Brassica rapa subsp. trilocularis</name>
    <dbReference type="NCBI Taxonomy" id="1813537"/>
    <lineage>
        <taxon>Eukaryota</taxon>
        <taxon>Viridiplantae</taxon>
        <taxon>Streptophyta</taxon>
        <taxon>Embryophyta</taxon>
        <taxon>Tracheophyta</taxon>
        <taxon>Spermatophyta</taxon>
        <taxon>Magnoliopsida</taxon>
        <taxon>eudicotyledons</taxon>
        <taxon>Gunneridae</taxon>
        <taxon>Pentapetalae</taxon>
        <taxon>rosids</taxon>
        <taxon>malvids</taxon>
        <taxon>Brassicales</taxon>
        <taxon>Brassicaceae</taxon>
        <taxon>Brassiceae</taxon>
        <taxon>Brassica</taxon>
    </lineage>
</organism>
<evidence type="ECO:0000259" key="6">
    <source>
        <dbReference type="PROSITE" id="PS00623"/>
    </source>
</evidence>
<comment type="cofactor">
    <cofactor evidence="1">
        <name>FAD</name>
        <dbReference type="ChEBI" id="CHEBI:57692"/>
    </cofactor>
</comment>
<feature type="domain" description="Glucose-methanol-choline oxidoreductase N-terminal" evidence="6">
    <location>
        <begin position="111"/>
        <end position="134"/>
    </location>
</feature>
<dbReference type="Gene3D" id="3.30.410.40">
    <property type="match status" value="2"/>
</dbReference>
<evidence type="ECO:0000256" key="5">
    <source>
        <dbReference type="RuleBase" id="RU003968"/>
    </source>
</evidence>
<proteinExistence type="inferred from homology"/>
<name>A0ABQ7LI17_BRACM</name>
<reference evidence="8 9" key="1">
    <citation type="submission" date="2021-03" db="EMBL/GenBank/DDBJ databases">
        <authorList>
            <person name="King G.J."/>
            <person name="Bancroft I."/>
            <person name="Baten A."/>
            <person name="Bloomfield J."/>
            <person name="Borpatragohain P."/>
            <person name="He Z."/>
            <person name="Irish N."/>
            <person name="Irwin J."/>
            <person name="Liu K."/>
            <person name="Mauleon R.P."/>
            <person name="Moore J."/>
            <person name="Morris R."/>
            <person name="Ostergaard L."/>
            <person name="Wang B."/>
            <person name="Wells R."/>
        </authorList>
    </citation>
    <scope>NUCLEOTIDE SEQUENCE [LARGE SCALE GENOMIC DNA]</scope>
    <source>
        <strain evidence="8">R-o-18</strain>
        <tissue evidence="8">Leaf</tissue>
    </source>
</reference>
<evidence type="ECO:0000256" key="3">
    <source>
        <dbReference type="ARBA" id="ARBA00022729"/>
    </source>
</evidence>
<dbReference type="InterPro" id="IPR036188">
    <property type="entry name" value="FAD/NAD-bd_sf"/>
</dbReference>
<accession>A0ABQ7LI17</accession>
<evidence type="ECO:0000256" key="4">
    <source>
        <dbReference type="ARBA" id="ARBA00022827"/>
    </source>
</evidence>
<feature type="domain" description="Glucose-methanol-choline oxidoreductase N-terminal" evidence="7">
    <location>
        <begin position="815"/>
        <end position="829"/>
    </location>
</feature>
<dbReference type="InterPro" id="IPR007867">
    <property type="entry name" value="GMC_OxRtase_C"/>
</dbReference>
<dbReference type="Pfam" id="PF00732">
    <property type="entry name" value="GMC_oxred_N"/>
    <property type="match status" value="2"/>
</dbReference>
<gene>
    <name evidence="8" type="primary">A09p061880.1_BraROA</name>
    <name evidence="8" type="ORF">IGI04_037675</name>
</gene>
<dbReference type="InterPro" id="IPR051871">
    <property type="entry name" value="GMC_Oxidoreductase-Related"/>
</dbReference>
<comment type="similarity">
    <text evidence="5">Belongs to the GMC oxidoreductase family.</text>
</comment>
<evidence type="ECO:0000256" key="1">
    <source>
        <dbReference type="ARBA" id="ARBA00001974"/>
    </source>
</evidence>
<evidence type="ECO:0000313" key="9">
    <source>
        <dbReference type="Proteomes" id="UP000823674"/>
    </source>
</evidence>
<evidence type="ECO:0000313" key="8">
    <source>
        <dbReference type="EMBL" id="KAG5386205.1"/>
    </source>
</evidence>
<dbReference type="Proteomes" id="UP000823674">
    <property type="component" value="Chromosome A09"/>
</dbReference>
<dbReference type="InterPro" id="IPR000172">
    <property type="entry name" value="GMC_OxRdtase_N"/>
</dbReference>
<dbReference type="EMBL" id="JADBGQ010000008">
    <property type="protein sequence ID" value="KAG5386205.1"/>
    <property type="molecule type" value="Genomic_DNA"/>
</dbReference>
<feature type="domain" description="Glucose-methanol-choline oxidoreductase N-terminal" evidence="7">
    <location>
        <begin position="272"/>
        <end position="286"/>
    </location>
</feature>
<dbReference type="SUPFAM" id="SSF54373">
    <property type="entry name" value="FAD-linked reductases, C-terminal domain"/>
    <property type="match status" value="2"/>
</dbReference>
<dbReference type="Pfam" id="PF05199">
    <property type="entry name" value="GMC_oxred_C"/>
    <property type="match status" value="2"/>
</dbReference>
<dbReference type="PANTHER" id="PTHR45968:SF32">
    <property type="entry name" value="GLUCOSE-METHANOL-CHOLINE OXIDOREDUCTASE N-TERMINAL DOMAIN-CONTAINING PROTEIN"/>
    <property type="match status" value="1"/>
</dbReference>
<evidence type="ECO:0000259" key="7">
    <source>
        <dbReference type="PROSITE" id="PS00624"/>
    </source>
</evidence>
<protein>
    <recommendedName>
        <fullName evidence="6 7">Glucose-methanol-choline oxidoreductase N-terminal domain-containing protein</fullName>
    </recommendedName>
</protein>
<dbReference type="Gene3D" id="3.50.50.60">
    <property type="entry name" value="FAD/NAD(P)-binding domain"/>
    <property type="match status" value="2"/>
</dbReference>
<keyword evidence="9" id="KW-1185">Reference proteome</keyword>
<keyword evidence="2 5" id="KW-0285">Flavoprotein</keyword>
<keyword evidence="3" id="KW-0732">Signal</keyword>
<dbReference type="PROSITE" id="PS00624">
    <property type="entry name" value="GMC_OXRED_2"/>
    <property type="match status" value="2"/>
</dbReference>
<keyword evidence="4 5" id="KW-0274">FAD</keyword>
<dbReference type="PROSITE" id="PS00623">
    <property type="entry name" value="GMC_OXRED_1"/>
    <property type="match status" value="2"/>
</dbReference>
<dbReference type="SUPFAM" id="SSF51905">
    <property type="entry name" value="FAD/NAD(P)-binding domain"/>
    <property type="match status" value="2"/>
</dbReference>
<sequence>MLSLKISPPLLPFCESSTMEAGYYSFSKDATSAPMLSHFDYIVIGGGTAGCAIAATLSQNATVLVLERGGSPYDNPTATDIGNFLSTFLNTTPNSWSQLFISEDGVFNTRARVLGGGTVLNAGFYSRAEDEFVAETGWVREEVEAAYEWVEKKLVFEPQIKGWQTAFIDGLLEVGVTPYNGFTYEHVHGTKVGGTIFDPDGRRHTAANLLEYADPQKITVYLHASVHKILFTTTGNMRPKANGVIFRDANGVFHTAKLAAHSALNEVILSAGAIASPQLLMLSGVGPASHLADHGVEPVILDQPMVGQGMCDNPMNAVLIPSPEPVEVSLVQVAGIPHFGSYIEGGSGLSVSISLWHSFFGAVINLLNEMKLPTKTLSRFFKLLDLRVNVTTQAGGMVQKVDWPISRGHLELRNTNPDDNPSVTFNYYQEQEDLNNCVEGLSTIIKVIDSKKYSKYMFPGVTGRGLLDFILGLPINLRPRHINSLFDLKQYCKDTVMTIYHYHGGCQVGKVVDNDYKVLGIDALRVIDASTFLKTPGTNPQATIMMLGSVAVFVFQGSCYSDKAGYYSFLRDAKSAPTLSHYDYIVIGGGTAGCALAATLSQNATVLLLERGGSPYDNPLATDIGNFLNTFLNTTPNSWSQLFISEDGVFNSRARVLGGGTVINAGFYSRAEADFVAESGWDREEVEAAYEWVEKKLVFEPQIKGWQTAFIDGLLEAGVTPYNGFTYKHIYGTKVGGTILDPDGRRHTAADLLEYADPKKITVYLHASAHKILFTTTGTMRPKANGVIFQDANGVFHTAKLAAHNAQNEVLLSAGAIASPQLLLLSGVGPAAHLADHGVDPVILDHPMVGQGMGDNPMNAVVIPSPKPVEVSLVQVAGIPHFGSYIEGLSGLSLSISLTHSFFDGVINLLNEIKLPTKTLSNFFKLLDLRFNITTQAGGMIQKVYGPISRGHLELRNTNPDDNPSVTFNYYQDPEDLNNCVEGLSTIIKVINSQNYSKYKFPGVTGRGLLDLILALPINLRPRHINSLFDLKQYCKDTVMTIYHYHGGCQVGKVVDNDYKVLGVDALRVVDASTFLKTPGTNPQATIMMLGRYVGQKILRERADFLETKEEL</sequence>
<feature type="domain" description="Glucose-methanol-choline oxidoreductase N-terminal" evidence="6">
    <location>
        <begin position="654"/>
        <end position="677"/>
    </location>
</feature>